<comment type="caution">
    <text evidence="1">The sequence shown here is derived from an EMBL/GenBank/DDBJ whole genome shotgun (WGS) entry which is preliminary data.</text>
</comment>
<dbReference type="Proteomes" id="UP001457282">
    <property type="component" value="Unassembled WGS sequence"/>
</dbReference>
<accession>A0AAW1VYH9</accession>
<organism evidence="1 2">
    <name type="scientific">Rubus argutus</name>
    <name type="common">Southern blackberry</name>
    <dbReference type="NCBI Taxonomy" id="59490"/>
    <lineage>
        <taxon>Eukaryota</taxon>
        <taxon>Viridiplantae</taxon>
        <taxon>Streptophyta</taxon>
        <taxon>Embryophyta</taxon>
        <taxon>Tracheophyta</taxon>
        <taxon>Spermatophyta</taxon>
        <taxon>Magnoliopsida</taxon>
        <taxon>eudicotyledons</taxon>
        <taxon>Gunneridae</taxon>
        <taxon>Pentapetalae</taxon>
        <taxon>rosids</taxon>
        <taxon>fabids</taxon>
        <taxon>Rosales</taxon>
        <taxon>Rosaceae</taxon>
        <taxon>Rosoideae</taxon>
        <taxon>Rosoideae incertae sedis</taxon>
        <taxon>Rubus</taxon>
    </lineage>
</organism>
<dbReference type="CDD" id="cd09272">
    <property type="entry name" value="RNase_HI_RT_Ty1"/>
    <property type="match status" value="1"/>
</dbReference>
<evidence type="ECO:0000313" key="1">
    <source>
        <dbReference type="EMBL" id="KAK9912116.1"/>
    </source>
</evidence>
<dbReference type="PANTHER" id="PTHR11439:SF455">
    <property type="entry name" value="RLK (RECEPTOR-LIKE PROTEIN KINASE) 8, PUTATIVE-RELATED"/>
    <property type="match status" value="1"/>
</dbReference>
<evidence type="ECO:0000313" key="2">
    <source>
        <dbReference type="Proteomes" id="UP001457282"/>
    </source>
</evidence>
<sequence length="282" mass="31519">MLEAKPVSTPAITGRRLSLHDGQPLSDPTTYRSVVGALQYLTITRPDIAFAVNQVCQFMHHPTSTHWIAIKRILRYIKNTYSHGLFYRPGSFTLTAYSDTNYAGDPDDRISTGGSCIYLGPNLVSWSSKKQQGVSRSSTEAEYRQLAYTAATISWFQQLFRDLRLPLSYPKLWCDNISAISLASNPVFHTRTRHVEVDYHYVREKVVCGELVVSYLCTTDQLADLFTKGLAAARFSSLVSKLPVRDLPISLRGNVKPCNQSTQNKVSTVFNALSNPAKSGHH</sequence>
<protein>
    <recommendedName>
        <fullName evidence="3">RNA-directed DNA polymerase</fullName>
    </recommendedName>
</protein>
<proteinExistence type="predicted"/>
<gene>
    <name evidence="1" type="ORF">M0R45_035990</name>
</gene>
<dbReference type="PANTHER" id="PTHR11439">
    <property type="entry name" value="GAG-POL-RELATED RETROTRANSPOSON"/>
    <property type="match status" value="1"/>
</dbReference>
<dbReference type="SUPFAM" id="SSF56672">
    <property type="entry name" value="DNA/RNA polymerases"/>
    <property type="match status" value="1"/>
</dbReference>
<keyword evidence="2" id="KW-1185">Reference proteome</keyword>
<dbReference type="InterPro" id="IPR043502">
    <property type="entry name" value="DNA/RNA_pol_sf"/>
</dbReference>
<name>A0AAW1VYH9_RUBAR</name>
<reference evidence="1 2" key="1">
    <citation type="journal article" date="2023" name="G3 (Bethesda)">
        <title>A chromosome-length genome assembly and annotation of blackberry (Rubus argutus, cv. 'Hillquist').</title>
        <authorList>
            <person name="Bruna T."/>
            <person name="Aryal R."/>
            <person name="Dudchenko O."/>
            <person name="Sargent D.J."/>
            <person name="Mead D."/>
            <person name="Buti M."/>
            <person name="Cavallini A."/>
            <person name="Hytonen T."/>
            <person name="Andres J."/>
            <person name="Pham M."/>
            <person name="Weisz D."/>
            <person name="Mascagni F."/>
            <person name="Usai G."/>
            <person name="Natali L."/>
            <person name="Bassil N."/>
            <person name="Fernandez G.E."/>
            <person name="Lomsadze A."/>
            <person name="Armour M."/>
            <person name="Olukolu B."/>
            <person name="Poorten T."/>
            <person name="Britton C."/>
            <person name="Davik J."/>
            <person name="Ashrafi H."/>
            <person name="Aiden E.L."/>
            <person name="Borodovsky M."/>
            <person name="Worthington M."/>
        </authorList>
    </citation>
    <scope>NUCLEOTIDE SEQUENCE [LARGE SCALE GENOMIC DNA]</scope>
    <source>
        <strain evidence="1">PI 553951</strain>
    </source>
</reference>
<dbReference type="AlphaFoldDB" id="A0AAW1VYH9"/>
<dbReference type="EMBL" id="JBEDUW010000007">
    <property type="protein sequence ID" value="KAK9912116.1"/>
    <property type="molecule type" value="Genomic_DNA"/>
</dbReference>
<evidence type="ECO:0008006" key="3">
    <source>
        <dbReference type="Google" id="ProtNLM"/>
    </source>
</evidence>